<evidence type="ECO:0000259" key="4">
    <source>
        <dbReference type="PROSITE" id="PS50995"/>
    </source>
</evidence>
<dbReference type="STRING" id="218495.SUB0861"/>
<dbReference type="KEGG" id="sub:SUB0861"/>
<dbReference type="PROSITE" id="PS50995">
    <property type="entry name" value="HTH_MARR_2"/>
    <property type="match status" value="1"/>
</dbReference>
<dbReference type="HOGENOM" id="CLU_083287_30_1_9"/>
<dbReference type="PANTHER" id="PTHR42756">
    <property type="entry name" value="TRANSCRIPTIONAL REGULATOR, MARR"/>
    <property type="match status" value="1"/>
</dbReference>
<dbReference type="SUPFAM" id="SSF46785">
    <property type="entry name" value="Winged helix' DNA-binding domain"/>
    <property type="match status" value="1"/>
</dbReference>
<proteinExistence type="predicted"/>
<sequence length="146" mass="17092">METVKIESKKIVRILDQQKSIYENYAKENGLQGRSLQLLLWIYYNQKGVSQSYLVEKTLLSKQVVNATIQVWQKKGYVELVSTENDKRQKLVKLTEKGNQISKKILDPLETVEVRALSTLSYEERQLFQTLFSRYTQALKKEMEAL</sequence>
<keyword evidence="3" id="KW-0804">Transcription</keyword>
<dbReference type="EMBL" id="AM946015">
    <property type="protein sequence ID" value="CAR41912.1"/>
    <property type="molecule type" value="Genomic_DNA"/>
</dbReference>
<dbReference type="Gene3D" id="1.10.10.10">
    <property type="entry name" value="Winged helix-like DNA-binding domain superfamily/Winged helix DNA-binding domain"/>
    <property type="match status" value="1"/>
</dbReference>
<keyword evidence="6" id="KW-1185">Reference proteome</keyword>
<dbReference type="GO" id="GO:0003677">
    <property type="term" value="F:DNA binding"/>
    <property type="evidence" value="ECO:0007669"/>
    <property type="project" value="UniProtKB-KW"/>
</dbReference>
<dbReference type="InterPro" id="IPR036388">
    <property type="entry name" value="WH-like_DNA-bd_sf"/>
</dbReference>
<name>B9DS35_STRU0</name>
<dbReference type="RefSeq" id="WP_012658363.1">
    <property type="nucleotide sequence ID" value="NC_012004.1"/>
</dbReference>
<dbReference type="InterPro" id="IPR000835">
    <property type="entry name" value="HTH_MarR-typ"/>
</dbReference>
<dbReference type="Pfam" id="PF12802">
    <property type="entry name" value="MarR_2"/>
    <property type="match status" value="1"/>
</dbReference>
<keyword evidence="1" id="KW-0805">Transcription regulation</keyword>
<dbReference type="eggNOG" id="COG1846">
    <property type="taxonomic scope" value="Bacteria"/>
</dbReference>
<dbReference type="PANTHER" id="PTHR42756:SF1">
    <property type="entry name" value="TRANSCRIPTIONAL REPRESSOR OF EMRAB OPERON"/>
    <property type="match status" value="1"/>
</dbReference>
<accession>B9DS35</accession>
<organism evidence="5 6">
    <name type="scientific">Streptococcus uberis (strain ATCC BAA-854 / 0140J)</name>
    <dbReference type="NCBI Taxonomy" id="218495"/>
    <lineage>
        <taxon>Bacteria</taxon>
        <taxon>Bacillati</taxon>
        <taxon>Bacillota</taxon>
        <taxon>Bacilli</taxon>
        <taxon>Lactobacillales</taxon>
        <taxon>Streptococcaceae</taxon>
        <taxon>Streptococcus</taxon>
    </lineage>
</organism>
<dbReference type="InterPro" id="IPR036390">
    <property type="entry name" value="WH_DNA-bd_sf"/>
</dbReference>
<dbReference type="PRINTS" id="PR00598">
    <property type="entry name" value="HTHMARR"/>
</dbReference>
<dbReference type="Proteomes" id="UP000000449">
    <property type="component" value="Chromosome"/>
</dbReference>
<evidence type="ECO:0000313" key="6">
    <source>
        <dbReference type="Proteomes" id="UP000000449"/>
    </source>
</evidence>
<gene>
    <name evidence="5" type="ordered locus">SUB0861</name>
</gene>
<keyword evidence="2" id="KW-0238">DNA-binding</keyword>
<reference evidence="6" key="1">
    <citation type="journal article" date="2009" name="BMC Genomics">
        <title>Evidence for niche adaptation in the genome of the bovine pathogen Streptococcus uberis.</title>
        <authorList>
            <person name="Ward P.N."/>
            <person name="Holden M.T.G."/>
            <person name="Leigh J.A."/>
            <person name="Lennard N."/>
            <person name="Bignell A."/>
            <person name="Barron A."/>
            <person name="Clark L."/>
            <person name="Quail M.A."/>
            <person name="Woodward J."/>
            <person name="Barrell B.G."/>
            <person name="Egan S.A."/>
            <person name="Field T.R."/>
            <person name="Maskell D."/>
            <person name="Kehoe M."/>
            <person name="Dowson C.G."/>
            <person name="Chanter N."/>
            <person name="Whatmore A.M."/>
            <person name="Bentley S.D."/>
            <person name="Parkhill J."/>
        </authorList>
    </citation>
    <scope>NUCLEOTIDE SEQUENCE [LARGE SCALE GENOMIC DNA]</scope>
    <source>
        <strain evidence="6">ATCC BAA-854 / 0140J</strain>
    </source>
</reference>
<evidence type="ECO:0000256" key="1">
    <source>
        <dbReference type="ARBA" id="ARBA00023015"/>
    </source>
</evidence>
<dbReference type="SMART" id="SM00347">
    <property type="entry name" value="HTH_MARR"/>
    <property type="match status" value="1"/>
</dbReference>
<evidence type="ECO:0000313" key="5">
    <source>
        <dbReference type="EMBL" id="CAR41912.1"/>
    </source>
</evidence>
<dbReference type="AlphaFoldDB" id="B9DS35"/>
<feature type="domain" description="HTH marR-type" evidence="4">
    <location>
        <begin position="8"/>
        <end position="137"/>
    </location>
</feature>
<evidence type="ECO:0000256" key="3">
    <source>
        <dbReference type="ARBA" id="ARBA00023163"/>
    </source>
</evidence>
<dbReference type="GO" id="GO:0003700">
    <property type="term" value="F:DNA-binding transcription factor activity"/>
    <property type="evidence" value="ECO:0007669"/>
    <property type="project" value="InterPro"/>
</dbReference>
<evidence type="ECO:0000256" key="2">
    <source>
        <dbReference type="ARBA" id="ARBA00023125"/>
    </source>
</evidence>
<dbReference type="OrthoDB" id="1625202at2"/>
<protein>
    <submittedName>
        <fullName evidence="5">MarR family regulatory protein</fullName>
    </submittedName>
</protein>